<reference evidence="1" key="1">
    <citation type="submission" date="2023-07" db="EMBL/GenBank/DDBJ databases">
        <title>A collection of bacterial strains from the Burkholderia cepacia Research Laboratory and Repository.</title>
        <authorList>
            <person name="Lipuma J."/>
            <person name="Spilker T."/>
            <person name="Caverly L."/>
        </authorList>
    </citation>
    <scope>NUCLEOTIDE SEQUENCE</scope>
    <source>
        <strain evidence="1">AU45194</strain>
    </source>
</reference>
<dbReference type="RefSeq" id="WP_236593003.1">
    <property type="nucleotide sequence ID" value="NZ_JAUJQL010000010.1"/>
</dbReference>
<evidence type="ECO:0000313" key="2">
    <source>
        <dbReference type="Proteomes" id="UP001172217"/>
    </source>
</evidence>
<comment type="caution">
    <text evidence="1">The sequence shown here is derived from an EMBL/GenBank/DDBJ whole genome shotgun (WGS) entry which is preliminary data.</text>
</comment>
<evidence type="ECO:0000313" key="1">
    <source>
        <dbReference type="EMBL" id="MDN7525151.1"/>
    </source>
</evidence>
<gene>
    <name evidence="1" type="ORF">QZM70_19575</name>
</gene>
<proteinExistence type="predicted"/>
<keyword evidence="2" id="KW-1185">Reference proteome</keyword>
<dbReference type="EMBL" id="JAUJQL010000010">
    <property type="protein sequence ID" value="MDN7525151.1"/>
    <property type="molecule type" value="Genomic_DNA"/>
</dbReference>
<sequence length="185" mass="20836">MHKRIKCNGEEFDGYEIIVESVQPAPGSMWPPNVLVSKDGIESPRRYDFDTEYRKSDEATRAGVEVGRVFVRGIGRYHRLSGICNVMPEKAWACFVSRFLVVAPTTFVPVYPQRFLTRLRFPAIVPLSCLDSPRASNADPFSCLFAQNAGRLFSFTPVHNRLIGGIEQRFGANRQRATVLHACNV</sequence>
<accession>A0ABT8NUC2</accession>
<protein>
    <submittedName>
        <fullName evidence="1">Uncharacterized protein</fullName>
    </submittedName>
</protein>
<dbReference type="Proteomes" id="UP001172217">
    <property type="component" value="Unassembled WGS sequence"/>
</dbReference>
<name>A0ABT8NUC2_9BURK</name>
<organism evidence="1 2">
    <name type="scientific">Burkholderia orbicola</name>
    <dbReference type="NCBI Taxonomy" id="2978683"/>
    <lineage>
        <taxon>Bacteria</taxon>
        <taxon>Pseudomonadati</taxon>
        <taxon>Pseudomonadota</taxon>
        <taxon>Betaproteobacteria</taxon>
        <taxon>Burkholderiales</taxon>
        <taxon>Burkholderiaceae</taxon>
        <taxon>Burkholderia</taxon>
        <taxon>Burkholderia cepacia complex</taxon>
    </lineage>
</organism>